<evidence type="ECO:0000256" key="2">
    <source>
        <dbReference type="ARBA" id="ARBA00022552"/>
    </source>
</evidence>
<dbReference type="InterPro" id="IPR001680">
    <property type="entry name" value="WD40_rpt"/>
</dbReference>
<dbReference type="EMBL" id="KE504155">
    <property type="protein sequence ID" value="EPS99644.1"/>
    <property type="molecule type" value="Genomic_DNA"/>
</dbReference>
<reference evidence="9 10" key="1">
    <citation type="journal article" date="2012" name="Science">
        <title>The Paleozoic origin of enzymatic lignin decomposition reconstructed from 31 fungal genomes.</title>
        <authorList>
            <person name="Floudas D."/>
            <person name="Binder M."/>
            <person name="Riley R."/>
            <person name="Barry K."/>
            <person name="Blanchette R.A."/>
            <person name="Henrissat B."/>
            <person name="Martinez A.T."/>
            <person name="Otillar R."/>
            <person name="Spatafora J.W."/>
            <person name="Yadav J.S."/>
            <person name="Aerts A."/>
            <person name="Benoit I."/>
            <person name="Boyd A."/>
            <person name="Carlson A."/>
            <person name="Copeland A."/>
            <person name="Coutinho P.M."/>
            <person name="de Vries R.P."/>
            <person name="Ferreira P."/>
            <person name="Findley K."/>
            <person name="Foster B."/>
            <person name="Gaskell J."/>
            <person name="Glotzer D."/>
            <person name="Gorecki P."/>
            <person name="Heitman J."/>
            <person name="Hesse C."/>
            <person name="Hori C."/>
            <person name="Igarashi K."/>
            <person name="Jurgens J.A."/>
            <person name="Kallen N."/>
            <person name="Kersten P."/>
            <person name="Kohler A."/>
            <person name="Kuees U."/>
            <person name="Kumar T.K.A."/>
            <person name="Kuo A."/>
            <person name="LaButti K."/>
            <person name="Larrondo L.F."/>
            <person name="Lindquist E."/>
            <person name="Ling A."/>
            <person name="Lombard V."/>
            <person name="Lucas S."/>
            <person name="Lundell T."/>
            <person name="Martin R."/>
            <person name="McLaughlin D.J."/>
            <person name="Morgenstern I."/>
            <person name="Morin E."/>
            <person name="Murat C."/>
            <person name="Nagy L.G."/>
            <person name="Nolan M."/>
            <person name="Ohm R.A."/>
            <person name="Patyshakuliyeva A."/>
            <person name="Rokas A."/>
            <person name="Ruiz-Duenas F.J."/>
            <person name="Sabat G."/>
            <person name="Salamov A."/>
            <person name="Samejima M."/>
            <person name="Schmutz J."/>
            <person name="Slot J.C."/>
            <person name="St John F."/>
            <person name="Stenlid J."/>
            <person name="Sun H."/>
            <person name="Sun S."/>
            <person name="Syed K."/>
            <person name="Tsang A."/>
            <person name="Wiebenga A."/>
            <person name="Young D."/>
            <person name="Pisabarro A."/>
            <person name="Eastwood D.C."/>
            <person name="Martin F."/>
            <person name="Cullen D."/>
            <person name="Grigoriev I.V."/>
            <person name="Hibbett D.S."/>
        </authorList>
    </citation>
    <scope>NUCLEOTIDE SEQUENCE</scope>
    <source>
        <strain evidence="10">FP-58527</strain>
    </source>
</reference>
<dbReference type="InterPro" id="IPR019775">
    <property type="entry name" value="WD40_repeat_CS"/>
</dbReference>
<dbReference type="eggNOG" id="KOG2055">
    <property type="taxonomic scope" value="Eukaryota"/>
</dbReference>
<feature type="region of interest" description="Disordered" evidence="8">
    <location>
        <begin position="224"/>
        <end position="253"/>
    </location>
</feature>
<dbReference type="SUPFAM" id="SSF50978">
    <property type="entry name" value="WD40 repeat-like"/>
    <property type="match status" value="1"/>
</dbReference>
<feature type="compositionally biased region" description="Basic and acidic residues" evidence="8">
    <location>
        <begin position="33"/>
        <end position="42"/>
    </location>
</feature>
<dbReference type="Proteomes" id="UP000015241">
    <property type="component" value="Unassembled WGS sequence"/>
</dbReference>
<keyword evidence="4" id="KW-0677">Repeat</keyword>
<keyword evidence="3 7" id="KW-0853">WD repeat</keyword>
<feature type="compositionally biased region" description="Basic residues" evidence="8">
    <location>
        <begin position="226"/>
        <end position="240"/>
    </location>
</feature>
<dbReference type="Gene3D" id="2.130.10.10">
    <property type="entry name" value="YVTN repeat-like/Quinoprotein amine dehydrogenase"/>
    <property type="match status" value="1"/>
</dbReference>
<evidence type="ECO:0000256" key="1">
    <source>
        <dbReference type="ARBA" id="ARBA00004604"/>
    </source>
</evidence>
<dbReference type="HOGENOM" id="CLU_011055_2_0_1"/>
<evidence type="ECO:0000256" key="4">
    <source>
        <dbReference type="ARBA" id="ARBA00022737"/>
    </source>
</evidence>
<feature type="compositionally biased region" description="Acidic residues" evidence="8">
    <location>
        <begin position="144"/>
        <end position="159"/>
    </location>
</feature>
<dbReference type="FunCoup" id="S8FMV6">
    <property type="interactions" value="706"/>
</dbReference>
<feature type="compositionally biased region" description="Basic residues" evidence="8">
    <location>
        <begin position="1"/>
        <end position="11"/>
    </location>
</feature>
<evidence type="ECO:0000313" key="9">
    <source>
        <dbReference type="EMBL" id="EPS99644.1"/>
    </source>
</evidence>
<name>S8FMV6_FOMSC</name>
<sequence>MAKHPRKKQRTAKSTEDASGAADVRPLGSAKYLLDESGKDDEERRLESMLFGTVYEPSSSKGKGVLVLSDEEEDVDRTGEKELQNLLDTDLFFVDDAIGQRPDLDVESEADEDESGREDDTGDIEDSGEGQNEDESPEPQGEMSEGEESEEEESEEEDTPTVSEKKGPAWTDPDDPALEVSLAGDERRRKLRDAVSEDVVGGREYERRLRRQFEKINPTPDWASVARKKLHPSKAKRRRPSTSSASESDEQDVLPDVLADVKGILHEGRKAGTLPQGRLDIERLRDANLAARSEGEVKAVQFHPSPEVPVLMVAGTDRRLKLFNINGHTNPHLQTVHIPELPITSAIFHPGGSSILLTGPRPFYYTYDLMSGTAVRSPRGLWGTTFTKNNGAKGIGMETCAFDPSGEVLAVAGRGGVIHLVDWRAGAGQVVGSVKMNAAVKSLSWAHDGSGQLLSLAEDSEVYVWDVGERRCIKRWKDDGGFGSRLMAGDRTGRHLAIGSRTGLVNVYGSEGPSSLTSNQRKPTKTLGNLTTAITSLCFNHNSQLLAIASNTKKDQMRMIHLPTLTAFSNWPTSSTPLGHVTSVDFSARSEYVAIGNNRGRVLLYHLKDFSSQ</sequence>
<keyword evidence="2" id="KW-0698">rRNA processing</keyword>
<feature type="region of interest" description="Disordered" evidence="8">
    <location>
        <begin position="1"/>
        <end position="42"/>
    </location>
</feature>
<keyword evidence="5" id="KW-0539">Nucleus</keyword>
<dbReference type="SMART" id="SM00320">
    <property type="entry name" value="WD40"/>
    <property type="match status" value="6"/>
</dbReference>
<dbReference type="InterPro" id="IPR036322">
    <property type="entry name" value="WD40_repeat_dom_sf"/>
</dbReference>
<proteinExistence type="inferred from homology"/>
<dbReference type="PANTHER" id="PTHR18359:SF0">
    <property type="entry name" value="U3 SMALL NUCLEOLAR RNA-ASSOCIATED PROTEIN 18 HOMOLOG"/>
    <property type="match status" value="1"/>
</dbReference>
<evidence type="ECO:0000256" key="6">
    <source>
        <dbReference type="ARBA" id="ARBA00025767"/>
    </source>
</evidence>
<feature type="compositionally biased region" description="Basic and acidic residues" evidence="8">
    <location>
        <begin position="184"/>
        <end position="203"/>
    </location>
</feature>
<evidence type="ECO:0000313" key="10">
    <source>
        <dbReference type="Proteomes" id="UP000015241"/>
    </source>
</evidence>
<evidence type="ECO:0000256" key="8">
    <source>
        <dbReference type="SAM" id="MobiDB-lite"/>
    </source>
</evidence>
<dbReference type="PROSITE" id="PS50082">
    <property type="entry name" value="WD_REPEATS_2"/>
    <property type="match status" value="1"/>
</dbReference>
<dbReference type="InParanoid" id="S8FMV6"/>
<gene>
    <name evidence="9" type="ORF">FOMPIDRAFT_1147282</name>
</gene>
<dbReference type="InterPro" id="IPR045161">
    <property type="entry name" value="Utp18"/>
</dbReference>
<evidence type="ECO:0000256" key="7">
    <source>
        <dbReference type="PROSITE-ProRule" id="PRU00221"/>
    </source>
</evidence>
<feature type="compositionally biased region" description="Acidic residues" evidence="8">
    <location>
        <begin position="105"/>
        <end position="137"/>
    </location>
</feature>
<feature type="region of interest" description="Disordered" evidence="8">
    <location>
        <begin position="55"/>
        <end position="203"/>
    </location>
</feature>
<keyword evidence="10" id="KW-1185">Reference proteome</keyword>
<dbReference type="PROSITE" id="PS00678">
    <property type="entry name" value="WD_REPEATS_1"/>
    <property type="match status" value="1"/>
</dbReference>
<feature type="repeat" description="WD" evidence="7">
    <location>
        <begin position="433"/>
        <end position="475"/>
    </location>
</feature>
<dbReference type="GO" id="GO:0034388">
    <property type="term" value="C:Pwp2p-containing subcomplex of 90S preribosome"/>
    <property type="evidence" value="ECO:0007669"/>
    <property type="project" value="TreeGrafter"/>
</dbReference>
<organism evidence="9 10">
    <name type="scientific">Fomitopsis schrenkii</name>
    <name type="common">Brown rot fungus</name>
    <dbReference type="NCBI Taxonomy" id="2126942"/>
    <lineage>
        <taxon>Eukaryota</taxon>
        <taxon>Fungi</taxon>
        <taxon>Dikarya</taxon>
        <taxon>Basidiomycota</taxon>
        <taxon>Agaricomycotina</taxon>
        <taxon>Agaricomycetes</taxon>
        <taxon>Polyporales</taxon>
        <taxon>Fomitopsis</taxon>
    </lineage>
</organism>
<dbReference type="GO" id="GO:0006364">
    <property type="term" value="P:rRNA processing"/>
    <property type="evidence" value="ECO:0007669"/>
    <property type="project" value="UniProtKB-KW"/>
</dbReference>
<dbReference type="GO" id="GO:0032040">
    <property type="term" value="C:small-subunit processome"/>
    <property type="evidence" value="ECO:0007669"/>
    <property type="project" value="TreeGrafter"/>
</dbReference>
<protein>
    <submittedName>
        <fullName evidence="9">Uncharacterized protein</fullName>
    </submittedName>
</protein>
<dbReference type="STRING" id="743788.S8FMV6"/>
<comment type="subcellular location">
    <subcellularLocation>
        <location evidence="1">Nucleus</location>
        <location evidence="1">Nucleolus</location>
    </subcellularLocation>
</comment>
<evidence type="ECO:0000256" key="3">
    <source>
        <dbReference type="ARBA" id="ARBA00022574"/>
    </source>
</evidence>
<dbReference type="AlphaFoldDB" id="S8FMV6"/>
<dbReference type="PANTHER" id="PTHR18359">
    <property type="entry name" value="WD-REPEAT PROTEIN-RELATED"/>
    <property type="match status" value="1"/>
</dbReference>
<accession>S8FMV6</accession>
<dbReference type="InterPro" id="IPR015943">
    <property type="entry name" value="WD40/YVTN_repeat-like_dom_sf"/>
</dbReference>
<evidence type="ECO:0000256" key="5">
    <source>
        <dbReference type="ARBA" id="ARBA00023242"/>
    </source>
</evidence>
<dbReference type="OrthoDB" id="1935146at2759"/>
<comment type="similarity">
    <text evidence="6">Belongs to the WD repeat UTP18 family.</text>
</comment>